<dbReference type="InterPro" id="IPR007325">
    <property type="entry name" value="KFase/CYL"/>
</dbReference>
<dbReference type="OrthoDB" id="7108654at2759"/>
<dbReference type="STRING" id="933084.A0A067PRH9"/>
<evidence type="ECO:0000256" key="1">
    <source>
        <dbReference type="ARBA" id="ARBA00007865"/>
    </source>
</evidence>
<dbReference type="Gene3D" id="3.50.30.50">
    <property type="entry name" value="Putative cyclase"/>
    <property type="match status" value="1"/>
</dbReference>
<comment type="similarity">
    <text evidence="1">Belongs to the Cyclase 1 superfamily.</text>
</comment>
<sequence length="238" mass="26502">MSPSSRTFIDLSHELRNDRVQIYPGDPPFTSVPFATIPIHGFNVHAISMGSHTGTHADSPFHWFEGGRTIEQMPLDMFIGRCLVVDLAKKGERDERERIHWEEVEEYGDQMGEGVIVLLYTGWSKHWGSPKYYDHPYFDRRVAEEIIARGVKVIGVDTLSPDETRLSDSTGGEGGHVDDFGIHEVVLGADGVIVENLTNIGEILVSGWESRKLMVSMVPLKLGGSDGSPVRAYAWHEG</sequence>
<protein>
    <recommendedName>
        <fullName evidence="4">Cyclase</fullName>
    </recommendedName>
</protein>
<dbReference type="InParanoid" id="A0A067PRH9"/>
<dbReference type="SUPFAM" id="SSF102198">
    <property type="entry name" value="Putative cyclase"/>
    <property type="match status" value="1"/>
</dbReference>
<dbReference type="InterPro" id="IPR037175">
    <property type="entry name" value="KFase_sf"/>
</dbReference>
<dbReference type="Proteomes" id="UP000027265">
    <property type="component" value="Unassembled WGS sequence"/>
</dbReference>
<evidence type="ECO:0000313" key="3">
    <source>
        <dbReference type="Proteomes" id="UP000027265"/>
    </source>
</evidence>
<dbReference type="PANTHER" id="PTHR31118">
    <property type="entry name" value="CYCLASE-LIKE PROTEIN 2"/>
    <property type="match status" value="1"/>
</dbReference>
<evidence type="ECO:0008006" key="4">
    <source>
        <dbReference type="Google" id="ProtNLM"/>
    </source>
</evidence>
<keyword evidence="3" id="KW-1185">Reference proteome</keyword>
<dbReference type="Pfam" id="PF04199">
    <property type="entry name" value="Cyclase"/>
    <property type="match status" value="1"/>
</dbReference>
<reference evidence="3" key="1">
    <citation type="journal article" date="2014" name="Proc. Natl. Acad. Sci. U.S.A.">
        <title>Extensive sampling of basidiomycete genomes demonstrates inadequacy of the white-rot/brown-rot paradigm for wood decay fungi.</title>
        <authorList>
            <person name="Riley R."/>
            <person name="Salamov A.A."/>
            <person name="Brown D.W."/>
            <person name="Nagy L.G."/>
            <person name="Floudas D."/>
            <person name="Held B.W."/>
            <person name="Levasseur A."/>
            <person name="Lombard V."/>
            <person name="Morin E."/>
            <person name="Otillar R."/>
            <person name="Lindquist E.A."/>
            <person name="Sun H."/>
            <person name="LaButti K.M."/>
            <person name="Schmutz J."/>
            <person name="Jabbour D."/>
            <person name="Luo H."/>
            <person name="Baker S.E."/>
            <person name="Pisabarro A.G."/>
            <person name="Walton J.D."/>
            <person name="Blanchette R.A."/>
            <person name="Henrissat B."/>
            <person name="Martin F."/>
            <person name="Cullen D."/>
            <person name="Hibbett D.S."/>
            <person name="Grigoriev I.V."/>
        </authorList>
    </citation>
    <scope>NUCLEOTIDE SEQUENCE [LARGE SCALE GENOMIC DNA]</scope>
    <source>
        <strain evidence="3">MUCL 33604</strain>
    </source>
</reference>
<dbReference type="PANTHER" id="PTHR31118:SF12">
    <property type="entry name" value="CYCLASE-LIKE PROTEIN 2"/>
    <property type="match status" value="1"/>
</dbReference>
<dbReference type="EMBL" id="KL197722">
    <property type="protein sequence ID" value="KDQ56415.1"/>
    <property type="molecule type" value="Genomic_DNA"/>
</dbReference>
<dbReference type="GO" id="GO:0019441">
    <property type="term" value="P:L-tryptophan catabolic process to kynurenine"/>
    <property type="evidence" value="ECO:0007669"/>
    <property type="project" value="InterPro"/>
</dbReference>
<name>A0A067PRH9_9AGAM</name>
<dbReference type="GO" id="GO:0004061">
    <property type="term" value="F:arylformamidase activity"/>
    <property type="evidence" value="ECO:0007669"/>
    <property type="project" value="InterPro"/>
</dbReference>
<evidence type="ECO:0000313" key="2">
    <source>
        <dbReference type="EMBL" id="KDQ56415.1"/>
    </source>
</evidence>
<dbReference type="HOGENOM" id="CLU_030671_3_0_1"/>
<accession>A0A067PRH9</accession>
<organism evidence="2 3">
    <name type="scientific">Jaapia argillacea MUCL 33604</name>
    <dbReference type="NCBI Taxonomy" id="933084"/>
    <lineage>
        <taxon>Eukaryota</taxon>
        <taxon>Fungi</taxon>
        <taxon>Dikarya</taxon>
        <taxon>Basidiomycota</taxon>
        <taxon>Agaricomycotina</taxon>
        <taxon>Agaricomycetes</taxon>
        <taxon>Agaricomycetidae</taxon>
        <taxon>Jaapiales</taxon>
        <taxon>Jaapiaceae</taxon>
        <taxon>Jaapia</taxon>
    </lineage>
</organism>
<proteinExistence type="inferred from homology"/>
<gene>
    <name evidence="2" type="ORF">JAAARDRAFT_311508</name>
</gene>
<dbReference type="AlphaFoldDB" id="A0A067PRH9"/>